<dbReference type="EMBL" id="CAXKWB010025109">
    <property type="protein sequence ID" value="CAL4127361.1"/>
    <property type="molecule type" value="Genomic_DNA"/>
</dbReference>
<keyword evidence="2" id="KW-0456">Lyase</keyword>
<dbReference type="GO" id="GO:0000166">
    <property type="term" value="F:nucleotide binding"/>
    <property type="evidence" value="ECO:0007669"/>
    <property type="project" value="UniProtKB-KW"/>
</dbReference>
<feature type="non-terminal residue" evidence="4">
    <location>
        <position position="113"/>
    </location>
</feature>
<organism evidence="4 5">
    <name type="scientific">Meganyctiphanes norvegica</name>
    <name type="common">Northern krill</name>
    <name type="synonym">Thysanopoda norvegica</name>
    <dbReference type="NCBI Taxonomy" id="48144"/>
    <lineage>
        <taxon>Eukaryota</taxon>
        <taxon>Metazoa</taxon>
        <taxon>Ecdysozoa</taxon>
        <taxon>Arthropoda</taxon>
        <taxon>Crustacea</taxon>
        <taxon>Multicrustacea</taxon>
        <taxon>Malacostraca</taxon>
        <taxon>Eumalacostraca</taxon>
        <taxon>Eucarida</taxon>
        <taxon>Euphausiacea</taxon>
        <taxon>Euphausiidae</taxon>
        <taxon>Meganyctiphanes</taxon>
    </lineage>
</organism>
<name>A0AAV2RP12_MEGNR</name>
<accession>A0AAV2RP12</accession>
<dbReference type="Gene3D" id="3.30.70.1230">
    <property type="entry name" value="Nucleotide cyclase"/>
    <property type="match status" value="1"/>
</dbReference>
<dbReference type="GO" id="GO:0004016">
    <property type="term" value="F:adenylate cyclase activity"/>
    <property type="evidence" value="ECO:0007669"/>
    <property type="project" value="TreeGrafter"/>
</dbReference>
<dbReference type="InterPro" id="IPR032628">
    <property type="entry name" value="AC_N"/>
</dbReference>
<protein>
    <recommendedName>
        <fullName evidence="3">Adenylate cyclase N-terminal domain-containing protein</fullName>
    </recommendedName>
</protein>
<dbReference type="PANTHER" id="PTHR45627">
    <property type="entry name" value="ADENYLATE CYCLASE TYPE 1"/>
    <property type="match status" value="1"/>
</dbReference>
<dbReference type="GO" id="GO:0006171">
    <property type="term" value="P:cAMP biosynthetic process"/>
    <property type="evidence" value="ECO:0007669"/>
    <property type="project" value="TreeGrafter"/>
</dbReference>
<proteinExistence type="predicted"/>
<dbReference type="GO" id="GO:0007189">
    <property type="term" value="P:adenylate cyclase-activating G protein-coupled receptor signaling pathway"/>
    <property type="evidence" value="ECO:0007669"/>
    <property type="project" value="TreeGrafter"/>
</dbReference>
<evidence type="ECO:0000259" key="3">
    <source>
        <dbReference type="Pfam" id="PF16214"/>
    </source>
</evidence>
<sequence>KCYLGTQVAANISLYAAINMAGLYTKYLTDRTQRKAFLETRRAMEMRCRTQRENERQEKLLLSVLPRFVALEMVKDIAMEEEKGDFQPEQFHKIYIHRYENVSVLFADIKGFT</sequence>
<dbReference type="InterPro" id="IPR029787">
    <property type="entry name" value="Nucleotide_cyclase"/>
</dbReference>
<gene>
    <name evidence="4" type="ORF">MNOR_LOCUS25849</name>
</gene>
<evidence type="ECO:0000256" key="2">
    <source>
        <dbReference type="ARBA" id="ARBA00023239"/>
    </source>
</evidence>
<dbReference type="AlphaFoldDB" id="A0AAV2RP12"/>
<keyword evidence="1" id="KW-0547">Nucleotide-binding</keyword>
<feature type="domain" description="Adenylate cyclase N-terminal" evidence="3">
    <location>
        <begin position="3"/>
        <end position="83"/>
    </location>
</feature>
<dbReference type="Proteomes" id="UP001497623">
    <property type="component" value="Unassembled WGS sequence"/>
</dbReference>
<dbReference type="GO" id="GO:0005886">
    <property type="term" value="C:plasma membrane"/>
    <property type="evidence" value="ECO:0007669"/>
    <property type="project" value="TreeGrafter"/>
</dbReference>
<reference evidence="4 5" key="1">
    <citation type="submission" date="2024-05" db="EMBL/GenBank/DDBJ databases">
        <authorList>
            <person name="Wallberg A."/>
        </authorList>
    </citation>
    <scope>NUCLEOTIDE SEQUENCE [LARGE SCALE GENOMIC DNA]</scope>
</reference>
<evidence type="ECO:0000313" key="5">
    <source>
        <dbReference type="Proteomes" id="UP001497623"/>
    </source>
</evidence>
<keyword evidence="5" id="KW-1185">Reference proteome</keyword>
<dbReference type="PANTHER" id="PTHR45627:SF1">
    <property type="entry name" value="ADENYLATE CYCLASE TYPE 8"/>
    <property type="match status" value="1"/>
</dbReference>
<evidence type="ECO:0000256" key="1">
    <source>
        <dbReference type="ARBA" id="ARBA00022741"/>
    </source>
</evidence>
<feature type="non-terminal residue" evidence="4">
    <location>
        <position position="1"/>
    </location>
</feature>
<comment type="caution">
    <text evidence="4">The sequence shown here is derived from an EMBL/GenBank/DDBJ whole genome shotgun (WGS) entry which is preliminary data.</text>
</comment>
<evidence type="ECO:0000313" key="4">
    <source>
        <dbReference type="EMBL" id="CAL4127361.1"/>
    </source>
</evidence>
<dbReference type="Pfam" id="PF16214">
    <property type="entry name" value="AC_N"/>
    <property type="match status" value="1"/>
</dbReference>